<evidence type="ECO:0000313" key="2">
    <source>
        <dbReference type="Proteomes" id="UP001171945"/>
    </source>
</evidence>
<reference evidence="1" key="1">
    <citation type="submission" date="2023-06" db="EMBL/GenBank/DDBJ databases">
        <title>Uncultivated large filamentous bacteria from sulfidic sediments reveal new species and different genomic features in energy metabolism and defense.</title>
        <authorList>
            <person name="Fonseca A."/>
        </authorList>
    </citation>
    <scope>NUCLEOTIDE SEQUENCE</scope>
    <source>
        <strain evidence="1">HSG4</strain>
    </source>
</reference>
<dbReference type="EMBL" id="JAUCGM010000496">
    <property type="protein sequence ID" value="MDM8563183.1"/>
    <property type="molecule type" value="Genomic_DNA"/>
</dbReference>
<accession>A0ABT7VUG2</accession>
<proteinExistence type="predicted"/>
<gene>
    <name evidence="1" type="ORF">QUF54_07505</name>
</gene>
<name>A0ABT7VUG2_9GAMM</name>
<protein>
    <submittedName>
        <fullName evidence="1">Uncharacterized protein</fullName>
    </submittedName>
</protein>
<keyword evidence="2" id="KW-1185">Reference proteome</keyword>
<feature type="non-terminal residue" evidence="1">
    <location>
        <position position="1"/>
    </location>
</feature>
<dbReference type="Proteomes" id="UP001171945">
    <property type="component" value="Unassembled WGS sequence"/>
</dbReference>
<comment type="caution">
    <text evidence="1">The sequence shown here is derived from an EMBL/GenBank/DDBJ whole genome shotgun (WGS) entry which is preliminary data.</text>
</comment>
<organism evidence="1 2">
    <name type="scientific">Candidatus Marithioploca araucensis</name>
    <dbReference type="NCBI Taxonomy" id="70273"/>
    <lineage>
        <taxon>Bacteria</taxon>
        <taxon>Pseudomonadati</taxon>
        <taxon>Pseudomonadota</taxon>
        <taxon>Gammaproteobacteria</taxon>
        <taxon>Thiotrichales</taxon>
        <taxon>Thiotrichaceae</taxon>
        <taxon>Candidatus Marithioploca</taxon>
    </lineage>
</organism>
<sequence>KLSFLNEVHETRCHNESSIFFNFVEETFSSIDFMQGIVELPNSNRAIKKFLKKHDQLLLEIWGKEEFAERLQPLDISLKEWLKAV</sequence>
<evidence type="ECO:0000313" key="1">
    <source>
        <dbReference type="EMBL" id="MDM8563183.1"/>
    </source>
</evidence>